<evidence type="ECO:0000256" key="4">
    <source>
        <dbReference type="ARBA" id="ARBA00023015"/>
    </source>
</evidence>
<feature type="region of interest" description="Disordered" evidence="10">
    <location>
        <begin position="1"/>
        <end position="59"/>
    </location>
</feature>
<dbReference type="Proteomes" id="UP001202328">
    <property type="component" value="Unassembled WGS sequence"/>
</dbReference>
<feature type="domain" description="Dof-type" evidence="11">
    <location>
        <begin position="59"/>
        <end position="113"/>
    </location>
</feature>
<dbReference type="GO" id="GO:0005634">
    <property type="term" value="C:nucleus"/>
    <property type="evidence" value="ECO:0007669"/>
    <property type="project" value="UniProtKB-SubCell"/>
</dbReference>
<evidence type="ECO:0000313" key="12">
    <source>
        <dbReference type="EMBL" id="KAI3895851.1"/>
    </source>
</evidence>
<organism evidence="12 13">
    <name type="scientific">Papaver atlanticum</name>
    <dbReference type="NCBI Taxonomy" id="357466"/>
    <lineage>
        <taxon>Eukaryota</taxon>
        <taxon>Viridiplantae</taxon>
        <taxon>Streptophyta</taxon>
        <taxon>Embryophyta</taxon>
        <taxon>Tracheophyta</taxon>
        <taxon>Spermatophyta</taxon>
        <taxon>Magnoliopsida</taxon>
        <taxon>Ranunculales</taxon>
        <taxon>Papaveraceae</taxon>
        <taxon>Papaveroideae</taxon>
        <taxon>Papaver</taxon>
    </lineage>
</organism>
<dbReference type="AlphaFoldDB" id="A0AAD4SBV9"/>
<dbReference type="GO" id="GO:0003677">
    <property type="term" value="F:DNA binding"/>
    <property type="evidence" value="ECO:0007669"/>
    <property type="project" value="UniProtKB-UniRule"/>
</dbReference>
<sequence length="416" mass="44885">MLSPEIAVSSKAVGNRTSTNNQDNGNFSVKASLGGGGGGRGKNTTGSSTAKALPIPPASRCPRCDSPNTKFCYYNNYSLAQPRHFCKTCRRYWTKGGALRNVPIGGGCRKKNKSKSKTTNSTSTSSVDYSSKDYSSTSYLFSDNIPGSGGSGFLLNSSLFHGLNSLSSSTLGVCHQHDQLGGRIPFSLLNSSATGTTTSCFDVDATAGSLSNMGGFSTYNDNLAGSSSTPAFRRDQQETCPSTVKNGYHRDHLTSSIESLSNMNQELHWKLQQQRLAMLFGVRNHQHNQYYNNSFNTSSEVAGLNIENQLQHAQKLPLLPVSFQNLEISKQEATGAISIDQIVGLQRGIHDAVDDSAQNSTDQWSIFDKYNSNTSNNSTPNNTVTTGASEKVIGSWNDIQAWNTTTTGHQHFAPLL</sequence>
<keyword evidence="3 9" id="KW-0862">Zinc</keyword>
<dbReference type="GO" id="GO:0008270">
    <property type="term" value="F:zinc ion binding"/>
    <property type="evidence" value="ECO:0007669"/>
    <property type="project" value="UniProtKB-KW"/>
</dbReference>
<gene>
    <name evidence="12" type="ORF">MKW98_025642</name>
</gene>
<keyword evidence="2 8" id="KW-0863">Zinc-finger</keyword>
<feature type="region of interest" description="Disordered" evidence="10">
    <location>
        <begin position="104"/>
        <end position="132"/>
    </location>
</feature>
<keyword evidence="4 9" id="KW-0805">Transcription regulation</keyword>
<evidence type="ECO:0000256" key="5">
    <source>
        <dbReference type="ARBA" id="ARBA00023125"/>
    </source>
</evidence>
<name>A0AAD4SBV9_9MAGN</name>
<keyword evidence="7 8" id="KW-0539">Nucleus</keyword>
<dbReference type="PROSITE" id="PS50884">
    <property type="entry name" value="ZF_DOF_2"/>
    <property type="match status" value="1"/>
</dbReference>
<dbReference type="InterPro" id="IPR003851">
    <property type="entry name" value="Znf_Dof"/>
</dbReference>
<evidence type="ECO:0000256" key="7">
    <source>
        <dbReference type="ARBA" id="ARBA00023242"/>
    </source>
</evidence>
<evidence type="ECO:0000256" key="6">
    <source>
        <dbReference type="ARBA" id="ARBA00023163"/>
    </source>
</evidence>
<dbReference type="PROSITE" id="PS01361">
    <property type="entry name" value="ZF_DOF_1"/>
    <property type="match status" value="1"/>
</dbReference>
<protein>
    <recommendedName>
        <fullName evidence="9">Dof zinc finger protein</fullName>
    </recommendedName>
</protein>
<comment type="caution">
    <text evidence="12">The sequence shown here is derived from an EMBL/GenBank/DDBJ whole genome shotgun (WGS) entry which is preliminary data.</text>
</comment>
<dbReference type="Pfam" id="PF02701">
    <property type="entry name" value="Zn_ribbon_Dof"/>
    <property type="match status" value="1"/>
</dbReference>
<evidence type="ECO:0000256" key="9">
    <source>
        <dbReference type="RuleBase" id="RU369094"/>
    </source>
</evidence>
<dbReference type="PANTHER" id="PTHR31992:SF313">
    <property type="entry name" value="DOF ZINC FINGER PROTEIN DOF5.7"/>
    <property type="match status" value="1"/>
</dbReference>
<evidence type="ECO:0000259" key="11">
    <source>
        <dbReference type="PROSITE" id="PS50884"/>
    </source>
</evidence>
<keyword evidence="5 8" id="KW-0238">DNA-binding</keyword>
<evidence type="ECO:0000256" key="2">
    <source>
        <dbReference type="ARBA" id="ARBA00022771"/>
    </source>
</evidence>
<evidence type="ECO:0000256" key="3">
    <source>
        <dbReference type="ARBA" id="ARBA00022833"/>
    </source>
</evidence>
<keyword evidence="1 9" id="KW-0479">Metal-binding</keyword>
<feature type="compositionally biased region" description="Polar residues" evidence="10">
    <location>
        <begin position="15"/>
        <end position="29"/>
    </location>
</feature>
<dbReference type="InterPro" id="IPR045174">
    <property type="entry name" value="Dof"/>
</dbReference>
<feature type="compositionally biased region" description="Low complexity" evidence="10">
    <location>
        <begin position="117"/>
        <end position="132"/>
    </location>
</feature>
<dbReference type="EMBL" id="JAJJMB010011896">
    <property type="protein sequence ID" value="KAI3895851.1"/>
    <property type="molecule type" value="Genomic_DNA"/>
</dbReference>
<evidence type="ECO:0000256" key="8">
    <source>
        <dbReference type="PROSITE-ProRule" id="PRU00071"/>
    </source>
</evidence>
<evidence type="ECO:0000256" key="10">
    <source>
        <dbReference type="SAM" id="MobiDB-lite"/>
    </source>
</evidence>
<dbReference type="GO" id="GO:0003700">
    <property type="term" value="F:DNA-binding transcription factor activity"/>
    <property type="evidence" value="ECO:0007669"/>
    <property type="project" value="UniProtKB-UniRule"/>
</dbReference>
<evidence type="ECO:0000313" key="13">
    <source>
        <dbReference type="Proteomes" id="UP001202328"/>
    </source>
</evidence>
<dbReference type="PANTHER" id="PTHR31992">
    <property type="entry name" value="DOF ZINC FINGER PROTEIN DOF1.4-RELATED"/>
    <property type="match status" value="1"/>
</dbReference>
<keyword evidence="6 9" id="KW-0804">Transcription</keyword>
<accession>A0AAD4SBV9</accession>
<comment type="subcellular location">
    <subcellularLocation>
        <location evidence="8 9">Nucleus</location>
    </subcellularLocation>
</comment>
<evidence type="ECO:0000256" key="1">
    <source>
        <dbReference type="ARBA" id="ARBA00022723"/>
    </source>
</evidence>
<comment type="function">
    <text evidence="9">Transcription factor that binds specifically to a 5'-AA[AG]G-3' consensus core sequence.</text>
</comment>
<reference evidence="12" key="1">
    <citation type="submission" date="2022-04" db="EMBL/GenBank/DDBJ databases">
        <title>A functionally conserved STORR gene fusion in Papaver species that diverged 16.8 million years ago.</title>
        <authorList>
            <person name="Catania T."/>
        </authorList>
    </citation>
    <scope>NUCLEOTIDE SEQUENCE</scope>
    <source>
        <strain evidence="12">S-188037</strain>
    </source>
</reference>
<keyword evidence="13" id="KW-1185">Reference proteome</keyword>
<proteinExistence type="predicted"/>